<dbReference type="EC" id="2.3.1.-" evidence="4"/>
<keyword evidence="5" id="KW-1185">Reference proteome</keyword>
<organism evidence="4 5">
    <name type="scientific">Streptantibioticus rubrisoli</name>
    <dbReference type="NCBI Taxonomy" id="1387313"/>
    <lineage>
        <taxon>Bacteria</taxon>
        <taxon>Bacillati</taxon>
        <taxon>Actinomycetota</taxon>
        <taxon>Actinomycetes</taxon>
        <taxon>Kitasatosporales</taxon>
        <taxon>Streptomycetaceae</taxon>
        <taxon>Streptantibioticus</taxon>
    </lineage>
</organism>
<accession>A0ABT1PKN1</accession>
<dbReference type="SUPFAM" id="SSF55729">
    <property type="entry name" value="Acyl-CoA N-acyltransferases (Nat)"/>
    <property type="match status" value="2"/>
</dbReference>
<evidence type="ECO:0000313" key="4">
    <source>
        <dbReference type="EMBL" id="MCQ4044820.1"/>
    </source>
</evidence>
<comment type="caution">
    <text evidence="4">The sequence shown here is derived from an EMBL/GenBank/DDBJ whole genome shotgun (WGS) entry which is preliminary data.</text>
</comment>
<evidence type="ECO:0000313" key="5">
    <source>
        <dbReference type="Proteomes" id="UP001206206"/>
    </source>
</evidence>
<dbReference type="EMBL" id="JANFNH010000032">
    <property type="protein sequence ID" value="MCQ4044820.1"/>
    <property type="molecule type" value="Genomic_DNA"/>
</dbReference>
<evidence type="ECO:0000259" key="3">
    <source>
        <dbReference type="PROSITE" id="PS51186"/>
    </source>
</evidence>
<keyword evidence="1 4" id="KW-0808">Transferase</keyword>
<dbReference type="Pfam" id="PF00583">
    <property type="entry name" value="Acetyltransf_1"/>
    <property type="match status" value="1"/>
</dbReference>
<dbReference type="RefSeq" id="WP_255930847.1">
    <property type="nucleotide sequence ID" value="NZ_JANFNH010000032.1"/>
</dbReference>
<evidence type="ECO:0000256" key="2">
    <source>
        <dbReference type="ARBA" id="ARBA00023315"/>
    </source>
</evidence>
<proteinExistence type="predicted"/>
<dbReference type="CDD" id="cd04301">
    <property type="entry name" value="NAT_SF"/>
    <property type="match status" value="1"/>
</dbReference>
<dbReference type="InterPro" id="IPR016181">
    <property type="entry name" value="Acyl_CoA_acyltransferase"/>
</dbReference>
<name>A0ABT1PKN1_9ACTN</name>
<dbReference type="Proteomes" id="UP001206206">
    <property type="component" value="Unassembled WGS sequence"/>
</dbReference>
<protein>
    <submittedName>
        <fullName evidence="4">GNAT family N-acetyltransferase</fullName>
        <ecNumber evidence="4">2.3.1.-</ecNumber>
    </submittedName>
</protein>
<dbReference type="PROSITE" id="PS51186">
    <property type="entry name" value="GNAT"/>
    <property type="match status" value="1"/>
</dbReference>
<dbReference type="InterPro" id="IPR050832">
    <property type="entry name" value="Bact_Acetyltransf"/>
</dbReference>
<dbReference type="GO" id="GO:0016746">
    <property type="term" value="F:acyltransferase activity"/>
    <property type="evidence" value="ECO:0007669"/>
    <property type="project" value="UniProtKB-KW"/>
</dbReference>
<feature type="domain" description="N-acetyltransferase" evidence="3">
    <location>
        <begin position="3"/>
        <end position="173"/>
    </location>
</feature>
<dbReference type="PANTHER" id="PTHR43877">
    <property type="entry name" value="AMINOALKYLPHOSPHONATE N-ACETYLTRANSFERASE-RELATED-RELATED"/>
    <property type="match status" value="1"/>
</dbReference>
<dbReference type="PANTHER" id="PTHR43877:SF1">
    <property type="entry name" value="ACETYLTRANSFERASE"/>
    <property type="match status" value="1"/>
</dbReference>
<evidence type="ECO:0000256" key="1">
    <source>
        <dbReference type="ARBA" id="ARBA00022679"/>
    </source>
</evidence>
<reference evidence="4 5" key="1">
    <citation type="submission" date="2022-06" db="EMBL/GenBank/DDBJ databases">
        <title>Draft genome sequence of type strain Streptomyces rubrisoli DSM 42083.</title>
        <authorList>
            <person name="Duangmal K."/>
            <person name="Klaysubun C."/>
        </authorList>
    </citation>
    <scope>NUCLEOTIDE SEQUENCE [LARGE SCALE GENOMIC DNA]</scope>
    <source>
        <strain evidence="4 5">DSM 42083</strain>
    </source>
</reference>
<keyword evidence="2 4" id="KW-0012">Acyltransferase</keyword>
<dbReference type="InterPro" id="IPR000182">
    <property type="entry name" value="GNAT_dom"/>
</dbReference>
<dbReference type="Gene3D" id="3.40.630.30">
    <property type="match status" value="1"/>
</dbReference>
<sequence>MELTIRPFHPADAQAAAGVRDAVAPYLVSTPQTMAWRAAQAPAAQRYRMFVAEVDNGRTSACGLPVDGAGVGGRRVVAVAATGLIYESSVPGQAFANLQVLPEVRRRGVGSALLTAAEQYLAGKGADTVFAWVAGEEESLDFARRRGYRPGRSASFQRLDLAGGALPAAPEVPYGYALRTGTDFAHDPRPLYVADAEAAADEPGDASCDAMAYGQWLAQYWNSLDLDRELTTAVVADGTVVAFSMAHTDGRSRYLSGMTGTRRAWRGRGLAKLAKATSLHRARAAGYREAFTANDTGNGPMLAVNSWFGYRQCATETRYVRTLFGE</sequence>
<gene>
    <name evidence="4" type="ORF">NON19_23020</name>
</gene>